<dbReference type="InterPro" id="IPR014519">
    <property type="entry name" value="UCP024492"/>
</dbReference>
<gene>
    <name evidence="1" type="ORF">Pla175_21950</name>
</gene>
<dbReference type="AlphaFoldDB" id="A0A518DBG0"/>
<evidence type="ECO:0000313" key="2">
    <source>
        <dbReference type="Proteomes" id="UP000317429"/>
    </source>
</evidence>
<dbReference type="Proteomes" id="UP000317429">
    <property type="component" value="Chromosome"/>
</dbReference>
<protein>
    <recommendedName>
        <fullName evidence="3">DUF488 domain-containing protein</fullName>
    </recommendedName>
</protein>
<dbReference type="PIRSF" id="PIRSF024492">
    <property type="entry name" value="UCP024492"/>
    <property type="match status" value="1"/>
</dbReference>
<dbReference type="PANTHER" id="PTHR39337">
    <property type="entry name" value="BLR5642 PROTEIN"/>
    <property type="match status" value="1"/>
</dbReference>
<proteinExistence type="predicted"/>
<dbReference type="OrthoDB" id="9789109at2"/>
<dbReference type="Pfam" id="PF04343">
    <property type="entry name" value="DUF488"/>
    <property type="match status" value="1"/>
</dbReference>
<evidence type="ECO:0000313" key="1">
    <source>
        <dbReference type="EMBL" id="QDU88811.1"/>
    </source>
</evidence>
<reference evidence="1 2" key="1">
    <citation type="submission" date="2019-02" db="EMBL/GenBank/DDBJ databases">
        <title>Deep-cultivation of Planctomycetes and their phenomic and genomic characterization uncovers novel biology.</title>
        <authorList>
            <person name="Wiegand S."/>
            <person name="Jogler M."/>
            <person name="Boedeker C."/>
            <person name="Pinto D."/>
            <person name="Vollmers J."/>
            <person name="Rivas-Marin E."/>
            <person name="Kohn T."/>
            <person name="Peeters S.H."/>
            <person name="Heuer A."/>
            <person name="Rast P."/>
            <person name="Oberbeckmann S."/>
            <person name="Bunk B."/>
            <person name="Jeske O."/>
            <person name="Meyerdierks A."/>
            <person name="Storesund J.E."/>
            <person name="Kallscheuer N."/>
            <person name="Luecker S."/>
            <person name="Lage O.M."/>
            <person name="Pohl T."/>
            <person name="Merkel B.J."/>
            <person name="Hornburger P."/>
            <person name="Mueller R.-W."/>
            <person name="Bruemmer F."/>
            <person name="Labrenz M."/>
            <person name="Spormann A.M."/>
            <person name="Op den Camp H."/>
            <person name="Overmann J."/>
            <person name="Amann R."/>
            <person name="Jetten M.S.M."/>
            <person name="Mascher T."/>
            <person name="Medema M.H."/>
            <person name="Devos D.P."/>
            <person name="Kaster A.-K."/>
            <person name="Ovreas L."/>
            <person name="Rohde M."/>
            <person name="Galperin M.Y."/>
            <person name="Jogler C."/>
        </authorList>
    </citation>
    <scope>NUCLEOTIDE SEQUENCE [LARGE SCALE GENOMIC DNA]</scope>
    <source>
        <strain evidence="1 2">Pla175</strain>
    </source>
</reference>
<evidence type="ECO:0008006" key="3">
    <source>
        <dbReference type="Google" id="ProtNLM"/>
    </source>
</evidence>
<dbReference type="InterPro" id="IPR007438">
    <property type="entry name" value="DUF488"/>
</dbReference>
<dbReference type="EMBL" id="CP036291">
    <property type="protein sequence ID" value="QDU88811.1"/>
    <property type="molecule type" value="Genomic_DNA"/>
</dbReference>
<dbReference type="PANTHER" id="PTHR39337:SF1">
    <property type="entry name" value="BLR5642 PROTEIN"/>
    <property type="match status" value="1"/>
</dbReference>
<sequence length="182" mass="20001">MNAKTIWTVGHSNHTIEAFLGLLVGSSIKLLADVRRFPGSRRQPQFGGDALRNALHGSAIGYRHFPDLGGRRRERLPNSPNTGWRVESFNAYADYMLSEPFSTALNLLESEAAAVPTALMCAEAVPWRCHRRLIGDALLVRGWDVQDIFSAGRITPHKLTPFARVEGLCVTYPALTSEAADG</sequence>
<name>A0A518DBG0_9BACT</name>
<dbReference type="RefSeq" id="WP_145284169.1">
    <property type="nucleotide sequence ID" value="NZ_CP036291.1"/>
</dbReference>
<accession>A0A518DBG0</accession>
<keyword evidence="2" id="KW-1185">Reference proteome</keyword>
<dbReference type="KEGG" id="pnd:Pla175_21950"/>
<organism evidence="1 2">
    <name type="scientific">Pirellulimonas nuda</name>
    <dbReference type="NCBI Taxonomy" id="2528009"/>
    <lineage>
        <taxon>Bacteria</taxon>
        <taxon>Pseudomonadati</taxon>
        <taxon>Planctomycetota</taxon>
        <taxon>Planctomycetia</taxon>
        <taxon>Pirellulales</taxon>
        <taxon>Lacipirellulaceae</taxon>
        <taxon>Pirellulimonas</taxon>
    </lineage>
</organism>